<dbReference type="Proteomes" id="UP000008827">
    <property type="component" value="Chromosome 1"/>
</dbReference>
<protein>
    <submittedName>
        <fullName evidence="1 2">Uncharacterized protein</fullName>
    </submittedName>
</protein>
<reference evidence="1 2" key="1">
    <citation type="journal article" date="2010" name="Nature">
        <title>Genome sequence of the palaeopolyploid soybean.</title>
        <authorList>
            <person name="Schmutz J."/>
            <person name="Cannon S.B."/>
            <person name="Schlueter J."/>
            <person name="Ma J."/>
            <person name="Mitros T."/>
            <person name="Nelson W."/>
            <person name="Hyten D.L."/>
            <person name="Song Q."/>
            <person name="Thelen J.J."/>
            <person name="Cheng J."/>
            <person name="Xu D."/>
            <person name="Hellsten U."/>
            <person name="May G.D."/>
            <person name="Yu Y."/>
            <person name="Sakurai T."/>
            <person name="Umezawa T."/>
            <person name="Bhattacharyya M.K."/>
            <person name="Sandhu D."/>
            <person name="Valliyodan B."/>
            <person name="Lindquist E."/>
            <person name="Peto M."/>
            <person name="Grant D."/>
            <person name="Shu S."/>
            <person name="Goodstein D."/>
            <person name="Barry K."/>
            <person name="Futrell-Griggs M."/>
            <person name="Abernathy B."/>
            <person name="Du J."/>
            <person name="Tian Z."/>
            <person name="Zhu L."/>
            <person name="Gill N."/>
            <person name="Joshi T."/>
            <person name="Libault M."/>
            <person name="Sethuraman A."/>
            <person name="Zhang X.-C."/>
            <person name="Shinozaki K."/>
            <person name="Nguyen H.T."/>
            <person name="Wing R.A."/>
            <person name="Cregan P."/>
            <person name="Specht J."/>
            <person name="Grimwood J."/>
            <person name="Rokhsar D."/>
            <person name="Stacey G."/>
            <person name="Shoemaker R.C."/>
            <person name="Jackson S.A."/>
        </authorList>
    </citation>
    <scope>NUCLEOTIDE SEQUENCE</scope>
    <source>
        <strain evidence="2">cv. Williams 82</strain>
        <tissue evidence="1">Callus</tissue>
    </source>
</reference>
<name>A0A0R0LHD9_SOYBN</name>
<dbReference type="AlphaFoldDB" id="A0A0R0LHD9"/>
<dbReference type="EMBL" id="CM000834">
    <property type="protein sequence ID" value="KRH75636.1"/>
    <property type="molecule type" value="Genomic_DNA"/>
</dbReference>
<gene>
    <name evidence="1" type="ORF">GLYMA_01G098100</name>
</gene>
<evidence type="ECO:0000313" key="2">
    <source>
        <dbReference type="EnsemblPlants" id="KRH75636"/>
    </source>
</evidence>
<accession>A0A0R0LHD9</accession>
<reference evidence="1" key="3">
    <citation type="submission" date="2018-07" db="EMBL/GenBank/DDBJ databases">
        <title>WGS assembly of Glycine max.</title>
        <authorList>
            <person name="Schmutz J."/>
            <person name="Cannon S."/>
            <person name="Schlueter J."/>
            <person name="Ma J."/>
            <person name="Mitros T."/>
            <person name="Nelson W."/>
            <person name="Hyten D."/>
            <person name="Song Q."/>
            <person name="Thelen J."/>
            <person name="Cheng J."/>
            <person name="Xu D."/>
            <person name="Hellsten U."/>
            <person name="May G."/>
            <person name="Yu Y."/>
            <person name="Sakurai T."/>
            <person name="Umezawa T."/>
            <person name="Bhattacharyya M."/>
            <person name="Sandhu D."/>
            <person name="Valliyodan B."/>
            <person name="Lindquist E."/>
            <person name="Peto M."/>
            <person name="Grant D."/>
            <person name="Shu S."/>
            <person name="Goodstein D."/>
            <person name="Barry K."/>
            <person name="Futrell-Griggs M."/>
            <person name="Abernathy B."/>
            <person name="Du J."/>
            <person name="Tian Z."/>
            <person name="Zhu L."/>
            <person name="Gill N."/>
            <person name="Joshi T."/>
            <person name="Libault M."/>
            <person name="Sethuraman A."/>
            <person name="Zhang X."/>
            <person name="Shinozaki K."/>
            <person name="Nguyen H."/>
            <person name="Wing R."/>
            <person name="Cregan P."/>
            <person name="Specht J."/>
            <person name="Grimwood J."/>
            <person name="Rokhsar D."/>
            <person name="Stacey G."/>
            <person name="Shoemaker R."/>
            <person name="Jackson S."/>
        </authorList>
    </citation>
    <scope>NUCLEOTIDE SEQUENCE</scope>
    <source>
        <tissue evidence="1">Callus</tissue>
    </source>
</reference>
<dbReference type="InParanoid" id="A0A0R0LHD9"/>
<reference evidence="2" key="2">
    <citation type="submission" date="2018-02" db="UniProtKB">
        <authorList>
            <consortium name="EnsemblPlants"/>
        </authorList>
    </citation>
    <scope>IDENTIFICATION</scope>
    <source>
        <strain evidence="2">Williams 82</strain>
    </source>
</reference>
<dbReference type="EnsemblPlants" id="KRH75636">
    <property type="protein sequence ID" value="KRH75636"/>
    <property type="gene ID" value="GLYMA_01G098100"/>
</dbReference>
<organism evidence="1">
    <name type="scientific">Glycine max</name>
    <name type="common">Soybean</name>
    <name type="synonym">Glycine hispida</name>
    <dbReference type="NCBI Taxonomy" id="3847"/>
    <lineage>
        <taxon>Eukaryota</taxon>
        <taxon>Viridiplantae</taxon>
        <taxon>Streptophyta</taxon>
        <taxon>Embryophyta</taxon>
        <taxon>Tracheophyta</taxon>
        <taxon>Spermatophyta</taxon>
        <taxon>Magnoliopsida</taxon>
        <taxon>eudicotyledons</taxon>
        <taxon>Gunneridae</taxon>
        <taxon>Pentapetalae</taxon>
        <taxon>rosids</taxon>
        <taxon>fabids</taxon>
        <taxon>Fabales</taxon>
        <taxon>Fabaceae</taxon>
        <taxon>Papilionoideae</taxon>
        <taxon>50 kb inversion clade</taxon>
        <taxon>NPAAA clade</taxon>
        <taxon>indigoferoid/millettioid clade</taxon>
        <taxon>Phaseoleae</taxon>
        <taxon>Glycine</taxon>
        <taxon>Glycine subgen. Soja</taxon>
    </lineage>
</organism>
<dbReference type="Gramene" id="KRH75636">
    <property type="protein sequence ID" value="KRH75636"/>
    <property type="gene ID" value="GLYMA_01G098100"/>
</dbReference>
<evidence type="ECO:0000313" key="3">
    <source>
        <dbReference type="Proteomes" id="UP000008827"/>
    </source>
</evidence>
<sequence length="75" mass="9175">MACSNPFMSTASYNQEAAINKTKFFRWKFLSIWNCWQQIVHITDSRINYHFINFPKHQAHCFRNKYNYHQNLTRS</sequence>
<evidence type="ECO:0000313" key="1">
    <source>
        <dbReference type="EMBL" id="KRH75636.1"/>
    </source>
</evidence>
<keyword evidence="3" id="KW-1185">Reference proteome</keyword>
<proteinExistence type="predicted"/>